<feature type="compositionally biased region" description="Low complexity" evidence="2">
    <location>
        <begin position="397"/>
        <end position="409"/>
    </location>
</feature>
<feature type="region of interest" description="Disordered" evidence="2">
    <location>
        <begin position="29"/>
        <end position="149"/>
    </location>
</feature>
<gene>
    <name evidence="3" type="ORF">CCAE0312_LOCUS5246</name>
</gene>
<sequence length="526" mass="58861">MGMEVEEVEVGVGSRVGVDGVVGCGGGRVLEEEVGENRGDELSAEGEGEESDKENAQVGEFSAGAGGKGSLVLLGEGKGKGPRRVVVQADSTSEEEEKEQSGSGKLGVAQRRMTVRFNVSDNESALEELGEQGSDGPVTSDDDGPTQEQDFLDQSNLEFESLCFNMSPVDFEDVWKSQARGNEEVSDDTMLLSAEARNSAKRRLTSFFGQTQNPIELRTLELEEYNASLLSRLLRARKEKHDLVQKRDNQVSGLQEELQAMRERVSFLERARVEQVSTISGLEQDKDSATSEALRLRREVEEVTEQLKLTRVRLTKRIRELECDKSELEARLIHTSKERPRGGAHVGLDHGESVEGLELLHSPEDNHHIASVVPLSNRVETKSQLTSDHNESDRSPRSSVESTLSSVPSNEPSTFPPSVDDRISMRRKYLRRLLIEEIHSQRYRTMRAVWLDFFEATENSLSSESFERHLRALPVPDIQKCDVEYLKKEIQGCSASFKATNVPKEDVSWAQFVKFFQVTKNDHCLY</sequence>
<feature type="compositionally biased region" description="Basic and acidic residues" evidence="2">
    <location>
        <begin position="29"/>
        <end position="41"/>
    </location>
</feature>
<keyword evidence="1" id="KW-0175">Coiled coil</keyword>
<evidence type="ECO:0000256" key="1">
    <source>
        <dbReference type="SAM" id="Coils"/>
    </source>
</evidence>
<feature type="compositionally biased region" description="Acidic residues" evidence="2">
    <location>
        <begin position="42"/>
        <end position="52"/>
    </location>
</feature>
<evidence type="ECO:0000313" key="3">
    <source>
        <dbReference type="EMBL" id="CAD9233161.1"/>
    </source>
</evidence>
<protein>
    <submittedName>
        <fullName evidence="3">Uncharacterized protein</fullName>
    </submittedName>
</protein>
<reference evidence="3" key="1">
    <citation type="submission" date="2021-01" db="EMBL/GenBank/DDBJ databases">
        <authorList>
            <person name="Corre E."/>
            <person name="Pelletier E."/>
            <person name="Niang G."/>
            <person name="Scheremetjew M."/>
            <person name="Finn R."/>
            <person name="Kale V."/>
            <person name="Holt S."/>
            <person name="Cochrane G."/>
            <person name="Meng A."/>
            <person name="Brown T."/>
            <person name="Cohen L."/>
        </authorList>
    </citation>
    <scope>NUCLEOTIDE SEQUENCE</scope>
    <source>
        <strain evidence="3">SAG 36.94</strain>
    </source>
</reference>
<feature type="coiled-coil region" evidence="1">
    <location>
        <begin position="244"/>
        <end position="338"/>
    </location>
</feature>
<evidence type="ECO:0000256" key="2">
    <source>
        <dbReference type="SAM" id="MobiDB-lite"/>
    </source>
</evidence>
<feature type="region of interest" description="Disordered" evidence="2">
    <location>
        <begin position="371"/>
        <end position="420"/>
    </location>
</feature>
<proteinExistence type="predicted"/>
<dbReference type="AlphaFoldDB" id="A0A7S1XEM3"/>
<name>A0A7S1XEM3_9RHOD</name>
<accession>A0A7S1XEM3</accession>
<dbReference type="EMBL" id="HBGH01009447">
    <property type="protein sequence ID" value="CAD9233161.1"/>
    <property type="molecule type" value="Transcribed_RNA"/>
</dbReference>
<organism evidence="3">
    <name type="scientific">Compsopogon caeruleus</name>
    <dbReference type="NCBI Taxonomy" id="31354"/>
    <lineage>
        <taxon>Eukaryota</taxon>
        <taxon>Rhodophyta</taxon>
        <taxon>Compsopogonophyceae</taxon>
        <taxon>Compsopogonales</taxon>
        <taxon>Compsopogonaceae</taxon>
        <taxon>Compsopogon</taxon>
    </lineage>
</organism>